<name>A0A6S7GXQ6_PARCT</name>
<dbReference type="PANTHER" id="PTHR33198">
    <property type="entry name" value="ANK_REP_REGION DOMAIN-CONTAINING PROTEIN-RELATED"/>
    <property type="match status" value="1"/>
</dbReference>
<proteinExistence type="predicted"/>
<keyword evidence="2" id="KW-1185">Reference proteome</keyword>
<dbReference type="AlphaFoldDB" id="A0A6S7GXQ6"/>
<evidence type="ECO:0000313" key="2">
    <source>
        <dbReference type="Proteomes" id="UP001152795"/>
    </source>
</evidence>
<dbReference type="Proteomes" id="UP001152795">
    <property type="component" value="Unassembled WGS sequence"/>
</dbReference>
<evidence type="ECO:0000313" key="1">
    <source>
        <dbReference type="EMBL" id="CAB3995029.1"/>
    </source>
</evidence>
<dbReference type="EMBL" id="CACRXK020002586">
    <property type="protein sequence ID" value="CAB3995029.1"/>
    <property type="molecule type" value="Genomic_DNA"/>
</dbReference>
<dbReference type="OrthoDB" id="5982143at2759"/>
<accession>A0A6S7GXQ6</accession>
<organism evidence="1 2">
    <name type="scientific">Paramuricea clavata</name>
    <name type="common">Red gorgonian</name>
    <name type="synonym">Violescent sea-whip</name>
    <dbReference type="NCBI Taxonomy" id="317549"/>
    <lineage>
        <taxon>Eukaryota</taxon>
        <taxon>Metazoa</taxon>
        <taxon>Cnidaria</taxon>
        <taxon>Anthozoa</taxon>
        <taxon>Octocorallia</taxon>
        <taxon>Malacalcyonacea</taxon>
        <taxon>Plexauridae</taxon>
        <taxon>Paramuricea</taxon>
    </lineage>
</organism>
<sequence>MALSGIELPVMQWDGENLKENWRRFKQHVELMFSGPLRSKNEAEKCSYLLIWVGQKGRDIYNTWSDISETNRGKLKTYYDRFEKHVNPKANPVFARYKFHNKIQGPTEPVEEFTTELQLLAQDCEFHDQNEMVRDRIVFGTNSNKVREKLIMEGAELTLEKAIQIARTYEKPKPNSKACLLKTRKKAFT</sequence>
<reference evidence="1" key="1">
    <citation type="submission" date="2020-04" db="EMBL/GenBank/DDBJ databases">
        <authorList>
            <person name="Alioto T."/>
            <person name="Alioto T."/>
            <person name="Gomez Garrido J."/>
        </authorList>
    </citation>
    <scope>NUCLEOTIDE SEQUENCE</scope>
    <source>
        <strain evidence="1">A484AB</strain>
    </source>
</reference>
<gene>
    <name evidence="1" type="ORF">PACLA_8A076902</name>
</gene>
<comment type="caution">
    <text evidence="1">The sequence shown here is derived from an EMBL/GenBank/DDBJ whole genome shotgun (WGS) entry which is preliminary data.</text>
</comment>
<protein>
    <submittedName>
        <fullName evidence="1">Uncharacterized protein</fullName>
    </submittedName>
</protein>
<dbReference type="PANTHER" id="PTHR33198:SF20">
    <property type="entry name" value="RETROTRANSPOSON GAG DOMAIN-CONTAINING PROTEIN"/>
    <property type="match status" value="1"/>
</dbReference>